<dbReference type="InterPro" id="IPR029060">
    <property type="entry name" value="PIN-like_dom_sf"/>
</dbReference>
<evidence type="ECO:0000256" key="5">
    <source>
        <dbReference type="ARBA" id="ARBA00037300"/>
    </source>
</evidence>
<reference evidence="10" key="1">
    <citation type="submission" date="2021-05" db="EMBL/GenBank/DDBJ databases">
        <authorList>
            <person name="Alioto T."/>
            <person name="Alioto T."/>
            <person name="Gomez Garrido J."/>
        </authorList>
    </citation>
    <scope>NUCLEOTIDE SEQUENCE</scope>
</reference>
<keyword evidence="3" id="KW-0698">rRNA processing</keyword>
<keyword evidence="2" id="KW-0690">Ribosome biogenesis</keyword>
<accession>A0A8D8PXX3</accession>
<dbReference type="Pfam" id="PF04900">
    <property type="entry name" value="Fcf1"/>
    <property type="match status" value="1"/>
</dbReference>
<evidence type="ECO:0000256" key="7">
    <source>
        <dbReference type="ARBA" id="ARBA00071400"/>
    </source>
</evidence>
<organism evidence="10">
    <name type="scientific">Cacopsylla melanoneura</name>
    <dbReference type="NCBI Taxonomy" id="428564"/>
    <lineage>
        <taxon>Eukaryota</taxon>
        <taxon>Metazoa</taxon>
        <taxon>Ecdysozoa</taxon>
        <taxon>Arthropoda</taxon>
        <taxon>Hexapoda</taxon>
        <taxon>Insecta</taxon>
        <taxon>Pterygota</taxon>
        <taxon>Neoptera</taxon>
        <taxon>Paraneoptera</taxon>
        <taxon>Hemiptera</taxon>
        <taxon>Sternorrhyncha</taxon>
        <taxon>Psylloidea</taxon>
        <taxon>Psyllidae</taxon>
        <taxon>Psyllinae</taxon>
        <taxon>Cacopsylla</taxon>
    </lineage>
</organism>
<dbReference type="GO" id="GO:0032040">
    <property type="term" value="C:small-subunit processome"/>
    <property type="evidence" value="ECO:0007669"/>
    <property type="project" value="InterPro"/>
</dbReference>
<evidence type="ECO:0000313" key="10">
    <source>
        <dbReference type="EMBL" id="CAG6618189.1"/>
    </source>
</evidence>
<dbReference type="CDD" id="cd09866">
    <property type="entry name" value="PIN_Fcf1-Utp23-H"/>
    <property type="match status" value="1"/>
</dbReference>
<evidence type="ECO:0000259" key="9">
    <source>
        <dbReference type="Pfam" id="PF24779"/>
    </source>
</evidence>
<dbReference type="PANTHER" id="PTHR12416">
    <property type="entry name" value="RRNA-PROCESSING PROTEIN UTP23 HOMOLOG"/>
    <property type="match status" value="1"/>
</dbReference>
<sequence>MRIKRLKNKDSRLKFYCNNFGFRKPFQVLIDGTFCFEALKSKLNIRDQIPKYFDTDVKLLTTPCIINETEKLGPNLYGAMLIAKQFAIHYCGHEKSPTTGSECFLSMVGEKNANRYIVATQDKALQRCLRKIVATPLLYLCHKAPTLESPSDVTKAAAEQIMTSRFAVNDTQKETIKELKIKTFGPEKEKKFKKRKKKQPNPLSCLKSKRKKGENNVQDTIEKPKNKKKRVRVKVPKHVKEELQKMKTDG</sequence>
<evidence type="ECO:0000256" key="6">
    <source>
        <dbReference type="ARBA" id="ARBA00038503"/>
    </source>
</evidence>
<dbReference type="Gene3D" id="3.40.50.1010">
    <property type="entry name" value="5'-nuclease"/>
    <property type="match status" value="1"/>
</dbReference>
<dbReference type="EMBL" id="HBUF01041248">
    <property type="protein sequence ID" value="CAG6618189.1"/>
    <property type="molecule type" value="Transcribed_RNA"/>
</dbReference>
<evidence type="ECO:0000256" key="2">
    <source>
        <dbReference type="ARBA" id="ARBA00022517"/>
    </source>
</evidence>
<evidence type="ECO:0000256" key="1">
    <source>
        <dbReference type="ARBA" id="ARBA00004604"/>
    </source>
</evidence>
<dbReference type="GO" id="GO:0006364">
    <property type="term" value="P:rRNA processing"/>
    <property type="evidence" value="ECO:0007669"/>
    <property type="project" value="UniProtKB-KW"/>
</dbReference>
<evidence type="ECO:0000256" key="8">
    <source>
        <dbReference type="SAM" id="MobiDB-lite"/>
    </source>
</evidence>
<comment type="function">
    <text evidence="5">Involved in rRNA-processing and ribosome biogenesis.</text>
</comment>
<proteinExistence type="inferred from homology"/>
<feature type="region of interest" description="Disordered" evidence="8">
    <location>
        <begin position="187"/>
        <end position="234"/>
    </location>
</feature>
<evidence type="ECO:0000256" key="3">
    <source>
        <dbReference type="ARBA" id="ARBA00022552"/>
    </source>
</evidence>
<feature type="compositionally biased region" description="Basic residues" evidence="8">
    <location>
        <begin position="225"/>
        <end position="234"/>
    </location>
</feature>
<feature type="domain" description="UTP23 sensor motif region" evidence="9">
    <location>
        <begin position="191"/>
        <end position="209"/>
    </location>
</feature>
<evidence type="ECO:0000256" key="4">
    <source>
        <dbReference type="ARBA" id="ARBA00023242"/>
    </source>
</evidence>
<dbReference type="FunFam" id="3.40.50.1010:FF:000006">
    <property type="entry name" value="rRNA-processing protein UTP23 homolog"/>
    <property type="match status" value="1"/>
</dbReference>
<protein>
    <recommendedName>
        <fullName evidence="7">rRNA-processing protein UTP23 homolog</fullName>
    </recommendedName>
</protein>
<dbReference type="AlphaFoldDB" id="A0A8D8PXX3"/>
<dbReference type="SUPFAM" id="SSF88723">
    <property type="entry name" value="PIN domain-like"/>
    <property type="match status" value="1"/>
</dbReference>
<dbReference type="Pfam" id="PF24779">
    <property type="entry name" value="UTP23_sensor"/>
    <property type="match status" value="1"/>
</dbReference>
<comment type="similarity">
    <text evidence="6">Belongs to the UTP23/FCF1 family. UTP23 subfamily.</text>
</comment>
<comment type="subcellular location">
    <subcellularLocation>
        <location evidence="1">Nucleus</location>
        <location evidence="1">Nucleolus</location>
    </subcellularLocation>
</comment>
<name>A0A8D8PXX3_9HEMI</name>
<dbReference type="InterPro" id="IPR006984">
    <property type="entry name" value="Fcf1/UTP23"/>
</dbReference>
<keyword evidence="4" id="KW-0539">Nucleus</keyword>
<dbReference type="InterPro" id="IPR057776">
    <property type="entry name" value="UTP23_sensor"/>
</dbReference>